<sequence>MILKLSLRLPSCGWEVDEVCYHILTLCVGIAIGCHDSGAGGLGGVHGVLSVDSQPAPVGTRVRFRHRTDPNTAFFAIVDARGGYAYQPPSQAPLKAGEYEIAIEPVTKIITTDDSGLSISRAIPGAPKSYGKFSNLSKSGLATTLNDGKVEYDIQITSR</sequence>
<name>A0A5C5V4X6_9BACT</name>
<keyword evidence="2" id="KW-1185">Reference proteome</keyword>
<protein>
    <submittedName>
        <fullName evidence="1">Uncharacterized protein</fullName>
    </submittedName>
</protein>
<evidence type="ECO:0000313" key="2">
    <source>
        <dbReference type="Proteomes" id="UP000318878"/>
    </source>
</evidence>
<dbReference type="OrthoDB" id="287811at2"/>
<dbReference type="Proteomes" id="UP000318878">
    <property type="component" value="Unassembled WGS sequence"/>
</dbReference>
<dbReference type="EMBL" id="SJPF01000003">
    <property type="protein sequence ID" value="TWT33381.1"/>
    <property type="molecule type" value="Genomic_DNA"/>
</dbReference>
<organism evidence="1 2">
    <name type="scientific">Blastopirellula retiformator</name>
    <dbReference type="NCBI Taxonomy" id="2527970"/>
    <lineage>
        <taxon>Bacteria</taxon>
        <taxon>Pseudomonadati</taxon>
        <taxon>Planctomycetota</taxon>
        <taxon>Planctomycetia</taxon>
        <taxon>Pirellulales</taxon>
        <taxon>Pirellulaceae</taxon>
        <taxon>Blastopirellula</taxon>
    </lineage>
</organism>
<proteinExistence type="predicted"/>
<reference evidence="1 2" key="1">
    <citation type="submission" date="2019-02" db="EMBL/GenBank/DDBJ databases">
        <title>Deep-cultivation of Planctomycetes and their phenomic and genomic characterization uncovers novel biology.</title>
        <authorList>
            <person name="Wiegand S."/>
            <person name="Jogler M."/>
            <person name="Boedeker C."/>
            <person name="Pinto D."/>
            <person name="Vollmers J."/>
            <person name="Rivas-Marin E."/>
            <person name="Kohn T."/>
            <person name="Peeters S.H."/>
            <person name="Heuer A."/>
            <person name="Rast P."/>
            <person name="Oberbeckmann S."/>
            <person name="Bunk B."/>
            <person name="Jeske O."/>
            <person name="Meyerdierks A."/>
            <person name="Storesund J.E."/>
            <person name="Kallscheuer N."/>
            <person name="Luecker S."/>
            <person name="Lage O.M."/>
            <person name="Pohl T."/>
            <person name="Merkel B.J."/>
            <person name="Hornburger P."/>
            <person name="Mueller R.-W."/>
            <person name="Bruemmer F."/>
            <person name="Labrenz M."/>
            <person name="Spormann A.M."/>
            <person name="Op Den Camp H."/>
            <person name="Overmann J."/>
            <person name="Amann R."/>
            <person name="Jetten M.S.M."/>
            <person name="Mascher T."/>
            <person name="Medema M.H."/>
            <person name="Devos D.P."/>
            <person name="Kaster A.-K."/>
            <person name="Ovreas L."/>
            <person name="Rohde M."/>
            <person name="Galperin M.Y."/>
            <person name="Jogler C."/>
        </authorList>
    </citation>
    <scope>NUCLEOTIDE SEQUENCE [LARGE SCALE GENOMIC DNA]</scope>
    <source>
        <strain evidence="1 2">Enr8</strain>
    </source>
</reference>
<dbReference type="PROSITE" id="PS51257">
    <property type="entry name" value="PROKAR_LIPOPROTEIN"/>
    <property type="match status" value="1"/>
</dbReference>
<accession>A0A5C5V4X6</accession>
<dbReference type="AlphaFoldDB" id="A0A5C5V4X6"/>
<gene>
    <name evidence="1" type="ORF">Enr8_32080</name>
</gene>
<comment type="caution">
    <text evidence="1">The sequence shown here is derived from an EMBL/GenBank/DDBJ whole genome shotgun (WGS) entry which is preliminary data.</text>
</comment>
<evidence type="ECO:0000313" key="1">
    <source>
        <dbReference type="EMBL" id="TWT33381.1"/>
    </source>
</evidence>
<dbReference type="RefSeq" id="WP_146433203.1">
    <property type="nucleotide sequence ID" value="NZ_SJPF01000003.1"/>
</dbReference>